<name>A0A2W2EYS3_9ACTN</name>
<sequence>RPPSPGGRRRRSGRRAWKPDGYTGLNGGDWNSVHDIALIEVGKQERTLQDAVGAFTPMLNRGGRHTITTIGYPGLLGRHPYDGRDQLMCIGRTHRADDITRAPVITASTATAASAHPAGRMVTDNCHLHKGHSGGPWIVRGTRDLVGVLSAGKEDGATEGNSVATTLNPEGYGAIVQQADPRGVYDALSVRTSGPSRPVSPGGRATVTATVTMRGLMSAAQVPLSLTVPPGTRLAGVSGARCSTAGTRADCTIAAVRPGSPVRITAKVEVGSGAGRRPPIVARVTSTRLDPTQRDNTSVLRLPTRRS</sequence>
<gene>
    <name evidence="3" type="ORF">C1J01_26665</name>
</gene>
<dbReference type="Pfam" id="PF01345">
    <property type="entry name" value="DUF11"/>
    <property type="match status" value="1"/>
</dbReference>
<evidence type="ECO:0000259" key="2">
    <source>
        <dbReference type="Pfam" id="PF01345"/>
    </source>
</evidence>
<dbReference type="SUPFAM" id="SSF50494">
    <property type="entry name" value="Trypsin-like serine proteases"/>
    <property type="match status" value="1"/>
</dbReference>
<dbReference type="Proteomes" id="UP000249304">
    <property type="component" value="Unassembled WGS sequence"/>
</dbReference>
<feature type="compositionally biased region" description="Basic residues" evidence="1">
    <location>
        <begin position="7"/>
        <end position="16"/>
    </location>
</feature>
<reference evidence="3 4" key="1">
    <citation type="submission" date="2018-01" db="EMBL/GenBank/DDBJ databases">
        <title>Draft genome sequence of Nonomuraea sp. KC333.</title>
        <authorList>
            <person name="Sahin N."/>
            <person name="Saygin H."/>
            <person name="Ay H."/>
        </authorList>
    </citation>
    <scope>NUCLEOTIDE SEQUENCE [LARGE SCALE GENOMIC DNA]</scope>
    <source>
        <strain evidence="3 4">KC333</strain>
    </source>
</reference>
<dbReference type="AlphaFoldDB" id="A0A2W2EYS3"/>
<organism evidence="3 4">
    <name type="scientific">Nonomuraea aridisoli</name>
    <dbReference type="NCBI Taxonomy" id="2070368"/>
    <lineage>
        <taxon>Bacteria</taxon>
        <taxon>Bacillati</taxon>
        <taxon>Actinomycetota</taxon>
        <taxon>Actinomycetes</taxon>
        <taxon>Streptosporangiales</taxon>
        <taxon>Streptosporangiaceae</taxon>
        <taxon>Nonomuraea</taxon>
    </lineage>
</organism>
<comment type="caution">
    <text evidence="3">The sequence shown here is derived from an EMBL/GenBank/DDBJ whole genome shotgun (WGS) entry which is preliminary data.</text>
</comment>
<evidence type="ECO:0000313" key="3">
    <source>
        <dbReference type="EMBL" id="PZG14507.1"/>
    </source>
</evidence>
<dbReference type="InterPro" id="IPR009003">
    <property type="entry name" value="Peptidase_S1_PA"/>
</dbReference>
<dbReference type="Gene3D" id="2.40.10.10">
    <property type="entry name" value="Trypsin-like serine proteases"/>
    <property type="match status" value="1"/>
</dbReference>
<feature type="non-terminal residue" evidence="3">
    <location>
        <position position="1"/>
    </location>
</feature>
<accession>A0A2W2EYS3</accession>
<feature type="region of interest" description="Disordered" evidence="1">
    <location>
        <begin position="1"/>
        <end position="20"/>
    </location>
</feature>
<dbReference type="EMBL" id="POUD01000126">
    <property type="protein sequence ID" value="PZG14507.1"/>
    <property type="molecule type" value="Genomic_DNA"/>
</dbReference>
<proteinExistence type="predicted"/>
<evidence type="ECO:0000313" key="4">
    <source>
        <dbReference type="Proteomes" id="UP000249304"/>
    </source>
</evidence>
<dbReference type="RefSeq" id="WP_181448982.1">
    <property type="nucleotide sequence ID" value="NZ_POUD01000126.1"/>
</dbReference>
<feature type="domain" description="DUF11" evidence="2">
    <location>
        <begin position="189"/>
        <end position="299"/>
    </location>
</feature>
<evidence type="ECO:0000256" key="1">
    <source>
        <dbReference type="SAM" id="MobiDB-lite"/>
    </source>
</evidence>
<dbReference type="InterPro" id="IPR043504">
    <property type="entry name" value="Peptidase_S1_PA_chymotrypsin"/>
</dbReference>
<dbReference type="InterPro" id="IPR001434">
    <property type="entry name" value="OmcB-like_DUF11"/>
</dbReference>
<protein>
    <recommendedName>
        <fullName evidence="2">DUF11 domain-containing protein</fullName>
    </recommendedName>
</protein>
<keyword evidence="4" id="KW-1185">Reference proteome</keyword>